<evidence type="ECO:0000313" key="1">
    <source>
        <dbReference type="EMBL" id="MBB4806486.1"/>
    </source>
</evidence>
<accession>A0A840KBB3</accession>
<dbReference type="AlphaFoldDB" id="A0A840KBB3"/>
<dbReference type="RefSeq" id="WP_184187889.1">
    <property type="nucleotide sequence ID" value="NZ_JACHLE010000002.1"/>
</dbReference>
<keyword evidence="2" id="KW-1185">Reference proteome</keyword>
<dbReference type="Proteomes" id="UP000592180">
    <property type="component" value="Unassembled WGS sequence"/>
</dbReference>
<evidence type="ECO:0000313" key="2">
    <source>
        <dbReference type="Proteomes" id="UP000592180"/>
    </source>
</evidence>
<comment type="caution">
    <text evidence="1">The sequence shown here is derived from an EMBL/GenBank/DDBJ whole genome shotgun (WGS) entry which is preliminary data.</text>
</comment>
<dbReference type="EMBL" id="JACHLE010000002">
    <property type="protein sequence ID" value="MBB4806486.1"/>
    <property type="molecule type" value="Genomic_DNA"/>
</dbReference>
<reference evidence="1 2" key="1">
    <citation type="submission" date="2020-08" db="EMBL/GenBank/DDBJ databases">
        <title>Functional genomics of gut bacteria from endangered species of beetles.</title>
        <authorList>
            <person name="Carlos-Shanley C."/>
        </authorList>
    </citation>
    <scope>NUCLEOTIDE SEQUENCE [LARGE SCALE GENOMIC DNA]</scope>
    <source>
        <strain evidence="1 2">S00151</strain>
    </source>
</reference>
<evidence type="ECO:0008006" key="3">
    <source>
        <dbReference type="Google" id="ProtNLM"/>
    </source>
</evidence>
<proteinExistence type="predicted"/>
<protein>
    <recommendedName>
        <fullName evidence="3">KTSC domain-containing protein</fullName>
    </recommendedName>
</protein>
<organism evidence="1 2">
    <name type="scientific">Chryseobacterium defluvii</name>
    <dbReference type="NCBI Taxonomy" id="160396"/>
    <lineage>
        <taxon>Bacteria</taxon>
        <taxon>Pseudomonadati</taxon>
        <taxon>Bacteroidota</taxon>
        <taxon>Flavobacteriia</taxon>
        <taxon>Flavobacteriales</taxon>
        <taxon>Weeksellaceae</taxon>
        <taxon>Chryseobacterium group</taxon>
        <taxon>Chryseobacterium</taxon>
    </lineage>
</organism>
<sequence>MKTIANYTIEWSIDSNTGLIQLKFTDGEERIVEDLDFETFMALVKILEKGSARFDPAKNSIYKRL</sequence>
<name>A0A840KBB3_9FLAO</name>
<gene>
    <name evidence="1" type="ORF">HNP38_001782</name>
</gene>